<accession>A0A315VVQ0</accession>
<proteinExistence type="predicted"/>
<name>A0A315VVQ0_GAMAF</name>
<reference evidence="2 3" key="1">
    <citation type="journal article" date="2018" name="G3 (Bethesda)">
        <title>A High-Quality Reference Genome for the Invasive Mosquitofish Gambusia affinis Using a Chicago Library.</title>
        <authorList>
            <person name="Hoffberg S.L."/>
            <person name="Troendle N.J."/>
            <person name="Glenn T.C."/>
            <person name="Mahmud O."/>
            <person name="Louha S."/>
            <person name="Chalopin D."/>
            <person name="Bennetzen J.L."/>
            <person name="Mauricio R."/>
        </authorList>
    </citation>
    <scope>NUCLEOTIDE SEQUENCE [LARGE SCALE GENOMIC DNA]</scope>
    <source>
        <strain evidence="2">NE01/NJP1002.9</strain>
        <tissue evidence="2">Muscle</tissue>
    </source>
</reference>
<dbReference type="STRING" id="33528.ENSGAFP00000007885"/>
<feature type="region of interest" description="Disordered" evidence="1">
    <location>
        <begin position="186"/>
        <end position="227"/>
    </location>
</feature>
<feature type="compositionally biased region" description="Basic residues" evidence="1">
    <location>
        <begin position="199"/>
        <end position="213"/>
    </location>
</feature>
<evidence type="ECO:0000256" key="1">
    <source>
        <dbReference type="SAM" id="MobiDB-lite"/>
    </source>
</evidence>
<evidence type="ECO:0000313" key="3">
    <source>
        <dbReference type="Proteomes" id="UP000250572"/>
    </source>
</evidence>
<dbReference type="Proteomes" id="UP000250572">
    <property type="component" value="Unassembled WGS sequence"/>
</dbReference>
<dbReference type="PANTHER" id="PTHR28366:SF1">
    <property type="entry name" value="CHROMOSOME 1 OPEN READING FRAME 131"/>
    <property type="match status" value="1"/>
</dbReference>
<dbReference type="EMBL" id="NHOQ01001000">
    <property type="protein sequence ID" value="PWA27646.1"/>
    <property type="molecule type" value="Genomic_DNA"/>
</dbReference>
<feature type="compositionally biased region" description="Basic residues" evidence="1">
    <location>
        <begin position="28"/>
        <end position="39"/>
    </location>
</feature>
<dbReference type="InterPro" id="IPR027973">
    <property type="entry name" value="FSAF1-like"/>
</dbReference>
<feature type="region of interest" description="Disordered" evidence="1">
    <location>
        <begin position="26"/>
        <end position="129"/>
    </location>
</feature>
<protein>
    <submittedName>
        <fullName evidence="2">Uncharacterized protein</fullName>
    </submittedName>
</protein>
<feature type="compositionally biased region" description="Polar residues" evidence="1">
    <location>
        <begin position="115"/>
        <end position="129"/>
    </location>
</feature>
<dbReference type="Pfam" id="PF15375">
    <property type="entry name" value="FSAF1"/>
    <property type="match status" value="1"/>
</dbReference>
<comment type="caution">
    <text evidence="2">The sequence shown here is derived from an EMBL/GenBank/DDBJ whole genome shotgun (WGS) entry which is preliminary data.</text>
</comment>
<dbReference type="InterPro" id="IPR052852">
    <property type="entry name" value="SSU_Processome_Comp"/>
</dbReference>
<gene>
    <name evidence="2" type="ORF">CCH79_00000582</name>
</gene>
<organism evidence="2 3">
    <name type="scientific">Gambusia affinis</name>
    <name type="common">Western mosquitofish</name>
    <name type="synonym">Heterandria affinis</name>
    <dbReference type="NCBI Taxonomy" id="33528"/>
    <lineage>
        <taxon>Eukaryota</taxon>
        <taxon>Metazoa</taxon>
        <taxon>Chordata</taxon>
        <taxon>Craniata</taxon>
        <taxon>Vertebrata</taxon>
        <taxon>Euteleostomi</taxon>
        <taxon>Actinopterygii</taxon>
        <taxon>Neopterygii</taxon>
        <taxon>Teleostei</taxon>
        <taxon>Neoteleostei</taxon>
        <taxon>Acanthomorphata</taxon>
        <taxon>Ovalentaria</taxon>
        <taxon>Atherinomorphae</taxon>
        <taxon>Cyprinodontiformes</taxon>
        <taxon>Poeciliidae</taxon>
        <taxon>Poeciliinae</taxon>
        <taxon>Gambusia</taxon>
    </lineage>
</organism>
<dbReference type="PANTHER" id="PTHR28366">
    <property type="entry name" value="CHROMOSOME 1 OPEN READING FRAME 131"/>
    <property type="match status" value="1"/>
</dbReference>
<sequence>MSSELDEDRLFLERVLDSLYEFGSETKKKLKTQKKKKRKRCEEEEEEEEELHAVKKTCSNDEDGRNAEIQQPNTELKDSNVQPQNKVEVVTFQDPRKKIKTKQSPVSTRIPVKSPQDSRQAEQKQINQEEQLSLEKARLEVHRFGITGYRKEQQRVFEQDRAIMLGAKPPKKEYVNYKVLQEQIKDKKQKQSEAFQPDKKKKKKSNPRDKKKQPASGSGSGSGQVGQFKNGMLILSSKEIQKIKGKSRPQNHAVVVAATRCRLVLIRQNDVTMSRGGVKVAFIFLYGALHQACKSSCRMVCISESVFRLRSNSGPTFGSRAPFTHWSWDDVTRLMRASEI</sequence>
<dbReference type="AlphaFoldDB" id="A0A315VVQ0"/>
<keyword evidence="3" id="KW-1185">Reference proteome</keyword>
<feature type="compositionally biased region" description="Polar residues" evidence="1">
    <location>
        <begin position="68"/>
        <end position="85"/>
    </location>
</feature>
<evidence type="ECO:0000313" key="2">
    <source>
        <dbReference type="EMBL" id="PWA27646.1"/>
    </source>
</evidence>